<reference evidence="2 3" key="1">
    <citation type="journal article" date="2012" name="Stand. Genomic Sci.">
        <title>Complete genome sequencing and analysis of Saprospira grandis str. Lewin, a predatory marine bacterium.</title>
        <authorList>
            <person name="Saw J.H."/>
            <person name="Yuryev A."/>
            <person name="Kanbe M."/>
            <person name="Hou S."/>
            <person name="Young A.G."/>
            <person name="Aizawa S."/>
            <person name="Alam M."/>
        </authorList>
    </citation>
    <scope>NUCLEOTIDE SEQUENCE [LARGE SCALE GENOMIC DNA]</scope>
    <source>
        <strain evidence="2 3">Lewin</strain>
    </source>
</reference>
<feature type="transmembrane region" description="Helical" evidence="1">
    <location>
        <begin position="564"/>
        <end position="588"/>
    </location>
</feature>
<feature type="transmembrane region" description="Helical" evidence="1">
    <location>
        <begin position="214"/>
        <end position="235"/>
    </location>
</feature>
<feature type="transmembrane region" description="Helical" evidence="1">
    <location>
        <begin position="255"/>
        <end position="275"/>
    </location>
</feature>
<protein>
    <submittedName>
        <fullName evidence="2">Integral membrane protein</fullName>
    </submittedName>
</protein>
<feature type="transmembrane region" description="Helical" evidence="1">
    <location>
        <begin position="449"/>
        <end position="469"/>
    </location>
</feature>
<dbReference type="EMBL" id="CP002831">
    <property type="protein sequence ID" value="AFC25594.1"/>
    <property type="molecule type" value="Genomic_DNA"/>
</dbReference>
<feature type="transmembrane region" description="Helical" evidence="1">
    <location>
        <begin position="357"/>
        <end position="376"/>
    </location>
</feature>
<dbReference type="RefSeq" id="WP_015693197.1">
    <property type="nucleotide sequence ID" value="NC_016940.1"/>
</dbReference>
<name>H6LAK1_SAPGL</name>
<dbReference type="Proteomes" id="UP000007519">
    <property type="component" value="Chromosome"/>
</dbReference>
<dbReference type="STRING" id="984262.SGRA_2866"/>
<keyword evidence="1" id="KW-1133">Transmembrane helix</keyword>
<evidence type="ECO:0000256" key="1">
    <source>
        <dbReference type="SAM" id="Phobius"/>
    </source>
</evidence>
<feature type="transmembrane region" description="Helical" evidence="1">
    <location>
        <begin position="287"/>
        <end position="307"/>
    </location>
</feature>
<dbReference type="InterPro" id="IPR002798">
    <property type="entry name" value="SpoIIM-like"/>
</dbReference>
<evidence type="ECO:0000313" key="2">
    <source>
        <dbReference type="EMBL" id="AFC25594.1"/>
    </source>
</evidence>
<dbReference type="Pfam" id="PF01944">
    <property type="entry name" value="SpoIIM"/>
    <property type="match status" value="1"/>
</dbReference>
<feature type="transmembrane region" description="Helical" evidence="1">
    <location>
        <begin position="518"/>
        <end position="544"/>
    </location>
</feature>
<organism evidence="2 3">
    <name type="scientific">Saprospira grandis (strain Lewin)</name>
    <dbReference type="NCBI Taxonomy" id="984262"/>
    <lineage>
        <taxon>Bacteria</taxon>
        <taxon>Pseudomonadati</taxon>
        <taxon>Bacteroidota</taxon>
        <taxon>Saprospiria</taxon>
        <taxon>Saprospirales</taxon>
        <taxon>Saprospiraceae</taxon>
        <taxon>Saprospira</taxon>
    </lineage>
</organism>
<feature type="transmembrane region" description="Helical" evidence="1">
    <location>
        <begin position="99"/>
        <end position="119"/>
    </location>
</feature>
<sequence length="624" mass="71736">MRETKFIEKNKDKWIEFEEVLASKDQDPEKLSELFTELTDDLSYSRTFYPNRSVRVYLNNISQAVFDSIYKNRKSRWKRFLQFWSKDLPQLIYESRVDFLLSFAIFILAVGIGVFSSIMDPDFPRVILGDGYVEMTYENIRKGEPMSVYQDEDQTGMFMRIAWNNLRVAFGTFILGLLFGVGTIYILIQNGIMVGAFQFLFIREGIYWDSILTIWLHGAVEISCIIIAGAAGLHLGRALLFPGTYSRLQSLQLAARRALSIYMAIVPLIILAAFIEGYITRYSDASYVVRAILIIASFVFMGGYFVWYPWRLGRRQQTAEEDELELPVAKEVPINLKMIKNQGQVFMDAFKLYRQQLLRLALGSAAMAFVYTAVSIKMEYYFEFHQAGFLFSFFEALAYTGYHIAQFLFLEELGLRWLLNVGAMSVILHIALSGVSAKANGPMSWAKHALLYPNALLASALMNFLFISYGNEDYYIMIFLYLLFVIPILAHGLAVSYNEQKNLIVSIPLWFKHLGKNYLSMMGNYVVGVLMSFIFLFLTTAPLVDFYFNSFMTLLPISEEGAQLYYTSFNLFLHAFSLCFMFPLVFLVMSIGERSYKQTVAAEDLFDHIGQLGQQKKSYGMERE</sequence>
<dbReference type="AlphaFoldDB" id="H6LAK1"/>
<dbReference type="eggNOG" id="COG1300">
    <property type="taxonomic scope" value="Bacteria"/>
</dbReference>
<feature type="transmembrane region" description="Helical" evidence="1">
    <location>
        <begin position="475"/>
        <end position="497"/>
    </location>
</feature>
<dbReference type="KEGG" id="sgn:SGRA_2866"/>
<keyword evidence="3" id="KW-1185">Reference proteome</keyword>
<dbReference type="PANTHER" id="PTHR35337">
    <property type="entry name" value="SLR1478 PROTEIN"/>
    <property type="match status" value="1"/>
</dbReference>
<feature type="transmembrane region" description="Helical" evidence="1">
    <location>
        <begin position="417"/>
        <end position="437"/>
    </location>
</feature>
<feature type="transmembrane region" description="Helical" evidence="1">
    <location>
        <begin position="388"/>
        <end position="405"/>
    </location>
</feature>
<gene>
    <name evidence="2" type="ordered locus">SGRA_2866</name>
</gene>
<evidence type="ECO:0000313" key="3">
    <source>
        <dbReference type="Proteomes" id="UP000007519"/>
    </source>
</evidence>
<dbReference type="HOGENOM" id="CLU_028722_0_0_10"/>
<keyword evidence="1" id="KW-0812">Transmembrane</keyword>
<dbReference type="OrthoDB" id="9800053at2"/>
<accession>H6LAK1</accession>
<feature type="transmembrane region" description="Helical" evidence="1">
    <location>
        <begin position="173"/>
        <end position="202"/>
    </location>
</feature>
<dbReference type="PANTHER" id="PTHR35337:SF1">
    <property type="entry name" value="SLR1478 PROTEIN"/>
    <property type="match status" value="1"/>
</dbReference>
<proteinExistence type="predicted"/>
<keyword evidence="1" id="KW-0472">Membrane</keyword>